<reference evidence="1" key="1">
    <citation type="journal article" date="2014" name="Front. Microbiol.">
        <title>High frequency of phylogenetically diverse reductive dehalogenase-homologous genes in deep subseafloor sedimentary metagenomes.</title>
        <authorList>
            <person name="Kawai M."/>
            <person name="Futagami T."/>
            <person name="Toyoda A."/>
            <person name="Takaki Y."/>
            <person name="Nishi S."/>
            <person name="Hori S."/>
            <person name="Arai W."/>
            <person name="Tsubouchi T."/>
            <person name="Morono Y."/>
            <person name="Uchiyama I."/>
            <person name="Ito T."/>
            <person name="Fujiyama A."/>
            <person name="Inagaki F."/>
            <person name="Takami H."/>
        </authorList>
    </citation>
    <scope>NUCLEOTIDE SEQUENCE</scope>
    <source>
        <strain evidence="1">Expedition CK06-06</strain>
    </source>
</reference>
<dbReference type="InterPro" id="IPR058240">
    <property type="entry name" value="rSAM_sf"/>
</dbReference>
<organism evidence="1">
    <name type="scientific">marine sediment metagenome</name>
    <dbReference type="NCBI Taxonomy" id="412755"/>
    <lineage>
        <taxon>unclassified sequences</taxon>
        <taxon>metagenomes</taxon>
        <taxon>ecological metagenomes</taxon>
    </lineage>
</organism>
<proteinExistence type="predicted"/>
<dbReference type="SUPFAM" id="SSF102114">
    <property type="entry name" value="Radical SAM enzymes"/>
    <property type="match status" value="1"/>
</dbReference>
<accession>X1UG65</accession>
<gene>
    <name evidence="1" type="ORF">S12H4_36456</name>
</gene>
<dbReference type="InterPro" id="IPR013785">
    <property type="entry name" value="Aldolase_TIM"/>
</dbReference>
<protein>
    <recommendedName>
        <fullName evidence="2">Radical SAM core domain-containing protein</fullName>
    </recommendedName>
</protein>
<dbReference type="AlphaFoldDB" id="X1UG65"/>
<feature type="non-terminal residue" evidence="1">
    <location>
        <position position="1"/>
    </location>
</feature>
<evidence type="ECO:0008006" key="2">
    <source>
        <dbReference type="Google" id="ProtNLM"/>
    </source>
</evidence>
<dbReference type="Gene3D" id="3.20.20.70">
    <property type="entry name" value="Aldolase class I"/>
    <property type="match status" value="1"/>
</dbReference>
<sequence length="146" mass="16600">TNGLLIDHKWAKILSHGAKVVSISINAAQKATHEYINRGSNFDNLLSNIHNLRSSIAKNKSNTLINGKMTLTVHNLKEIPEFITSYKKLGFDKINFGFVRKTVPKYLEMHPDFKEQLKTEINDKLHSATKAEMDLLRLSQLDLLQS</sequence>
<name>X1UG65_9ZZZZ</name>
<evidence type="ECO:0000313" key="1">
    <source>
        <dbReference type="EMBL" id="GAI91354.1"/>
    </source>
</evidence>
<comment type="caution">
    <text evidence="1">The sequence shown here is derived from an EMBL/GenBank/DDBJ whole genome shotgun (WGS) entry which is preliminary data.</text>
</comment>
<dbReference type="EMBL" id="BARW01021734">
    <property type="protein sequence ID" value="GAI91354.1"/>
    <property type="molecule type" value="Genomic_DNA"/>
</dbReference>